<feature type="compositionally biased region" description="Polar residues" evidence="1">
    <location>
        <begin position="502"/>
        <end position="514"/>
    </location>
</feature>
<protein>
    <recommendedName>
        <fullName evidence="4">Terminase</fullName>
    </recommendedName>
</protein>
<name>A0ABX4ZSP6_9PAST</name>
<dbReference type="Proteomes" id="UP000237229">
    <property type="component" value="Unassembled WGS sequence"/>
</dbReference>
<gene>
    <name evidence="2" type="ORF">C3Z13_06895</name>
</gene>
<accession>A0ABX4ZSP6</accession>
<evidence type="ECO:0008006" key="4">
    <source>
        <dbReference type="Google" id="ProtNLM"/>
    </source>
</evidence>
<dbReference type="Gene3D" id="3.40.50.300">
    <property type="entry name" value="P-loop containing nucleotide triphosphate hydrolases"/>
    <property type="match status" value="1"/>
</dbReference>
<reference evidence="2 3" key="1">
    <citation type="submission" date="2018-02" db="EMBL/GenBank/DDBJ databases">
        <title>Classification genera of Pasteurellaceae by whole genome sequence comparison.</title>
        <authorList>
            <person name="Christensen H."/>
        </authorList>
    </citation>
    <scope>NUCLEOTIDE SEQUENCE [LARGE SCALE GENOMIC DNA]</scope>
    <source>
        <strain evidence="2 3">20186H4H1</strain>
    </source>
</reference>
<organism evidence="2 3">
    <name type="scientific">Avibacterium endocarditidis</name>
    <dbReference type="NCBI Taxonomy" id="380674"/>
    <lineage>
        <taxon>Bacteria</taxon>
        <taxon>Pseudomonadati</taxon>
        <taxon>Pseudomonadota</taxon>
        <taxon>Gammaproteobacteria</taxon>
        <taxon>Pasteurellales</taxon>
        <taxon>Pasteurellaceae</taxon>
        <taxon>Avibacterium</taxon>
    </lineage>
</organism>
<evidence type="ECO:0000313" key="3">
    <source>
        <dbReference type="Proteomes" id="UP000237229"/>
    </source>
</evidence>
<evidence type="ECO:0000313" key="2">
    <source>
        <dbReference type="EMBL" id="POY42235.1"/>
    </source>
</evidence>
<dbReference type="InterPro" id="IPR027417">
    <property type="entry name" value="P-loop_NTPase"/>
</dbReference>
<feature type="region of interest" description="Disordered" evidence="1">
    <location>
        <begin position="492"/>
        <end position="514"/>
    </location>
</feature>
<comment type="caution">
    <text evidence="2">The sequence shown here is derived from an EMBL/GenBank/DDBJ whole genome shotgun (WGS) entry which is preliminary data.</text>
</comment>
<dbReference type="EMBL" id="PQVI01000086">
    <property type="protein sequence ID" value="POY42235.1"/>
    <property type="molecule type" value="Genomic_DNA"/>
</dbReference>
<proteinExistence type="predicted"/>
<evidence type="ECO:0000256" key="1">
    <source>
        <dbReference type="SAM" id="MobiDB-lite"/>
    </source>
</evidence>
<keyword evidence="3" id="KW-1185">Reference proteome</keyword>
<dbReference type="Gene3D" id="3.30.420.240">
    <property type="match status" value="1"/>
</dbReference>
<dbReference type="RefSeq" id="WP_103855440.1">
    <property type="nucleotide sequence ID" value="NZ_CBCSDH010000011.1"/>
</dbReference>
<sequence length="514" mass="57621">MSKTLTDDEIIRRLSEIYRADFLRFAADCLWIRPKKGGLVRFVPNEAQTDFINRFIESMTIKGYARFIILKARQMGFSTLIEALIYWWTINHAGTKSLVLTHLDSSTKELFEITKRYHDYTPETFKTPANRASVNELAFTGIDCAIKTATAGSKNVGHGSTIQCLHWSEVSRSKNQEDMTAGVMQTVPTGEGSMIFLESTANGPGDYFHATWEAALRGESEFEPVFYPWTVMKEYAISAEGVKFSEEELDYQRLHGISDEQLAWRQSKIRSFKGSEDRKIALFAEQYPITAEEAFQSADGSLVSGDSVTKARKATYEPIGPIVMGIDPARRGKDSTGVVIRQGRKVIKALRLKIPDTMLVAERCAKFITEFNADAVFVDTIGIGAGVYDRLNQLGFGERIFEAIASNTADNDDAYVNKRAEMWDRMSEWLNAGADIPDNDLFASDLLLPKYDYDSKDRLLLTAKKKLPRSPDVGDALAMTFYLKNIVPRSPQPDEYDGIRRTPTSGGSMINGNI</sequence>